<dbReference type="PANTHER" id="PTHR36448">
    <property type="entry name" value="BLR7373 PROTEIN"/>
    <property type="match status" value="1"/>
</dbReference>
<dbReference type="PANTHER" id="PTHR36448:SF3">
    <property type="entry name" value="CUPIN TYPE-2 DOMAIN-CONTAINING PROTEIN"/>
    <property type="match status" value="1"/>
</dbReference>
<dbReference type="SUPFAM" id="SSF51182">
    <property type="entry name" value="RmlC-like cupins"/>
    <property type="match status" value="1"/>
</dbReference>
<dbReference type="AlphaFoldDB" id="A0A0D2GAK6"/>
<dbReference type="HOGENOM" id="CLU_084522_0_0_1"/>
<dbReference type="EMBL" id="KN846973">
    <property type="protein sequence ID" value="KIW77668.1"/>
    <property type="molecule type" value="Genomic_DNA"/>
</dbReference>
<dbReference type="Gene3D" id="2.60.120.10">
    <property type="entry name" value="Jelly Rolls"/>
    <property type="match status" value="1"/>
</dbReference>
<sequence>MIEVRKYQLPPTELIPNSPRPLLHYPGILLSSPSITTAAYDAFSDNGWRVQWIFRYGSTQASHYHSATHECMAVLSGTATIRFGVADTVPDPDENTHGSGKEDGGIELQASAGDVFVIPAGVAHKTFDAQPAAEFKLLTPGDGHNIPAKDVRSALEKLQLDGFTMIGAYPEGGAWDFAEGGESAGHYEDVWNVAAPEKDPVLAKAEEGLCGQWK</sequence>
<dbReference type="GeneID" id="25306990"/>
<evidence type="ECO:0000313" key="2">
    <source>
        <dbReference type="EMBL" id="KIW77668.1"/>
    </source>
</evidence>
<gene>
    <name evidence="2" type="ORF">Z517_07500</name>
</gene>
<evidence type="ECO:0000313" key="3">
    <source>
        <dbReference type="Proteomes" id="UP000053029"/>
    </source>
</evidence>
<organism evidence="2 3">
    <name type="scientific">Fonsecaea pedrosoi CBS 271.37</name>
    <dbReference type="NCBI Taxonomy" id="1442368"/>
    <lineage>
        <taxon>Eukaryota</taxon>
        <taxon>Fungi</taxon>
        <taxon>Dikarya</taxon>
        <taxon>Ascomycota</taxon>
        <taxon>Pezizomycotina</taxon>
        <taxon>Eurotiomycetes</taxon>
        <taxon>Chaetothyriomycetidae</taxon>
        <taxon>Chaetothyriales</taxon>
        <taxon>Herpotrichiellaceae</taxon>
        <taxon>Fonsecaea</taxon>
    </lineage>
</organism>
<dbReference type="RefSeq" id="XP_013281476.1">
    <property type="nucleotide sequence ID" value="XM_013426022.1"/>
</dbReference>
<proteinExistence type="predicted"/>
<dbReference type="InterPro" id="IPR014710">
    <property type="entry name" value="RmlC-like_jellyroll"/>
</dbReference>
<feature type="domain" description="Cupin type-1" evidence="1">
    <location>
        <begin position="58"/>
        <end position="154"/>
    </location>
</feature>
<name>A0A0D2GAK6_9EURO</name>
<dbReference type="InterPro" id="IPR047121">
    <property type="entry name" value="YjiB-like"/>
</dbReference>
<evidence type="ECO:0000259" key="1">
    <source>
        <dbReference type="Pfam" id="PF00190"/>
    </source>
</evidence>
<dbReference type="InterPro" id="IPR006045">
    <property type="entry name" value="Cupin_1"/>
</dbReference>
<reference evidence="2 3" key="1">
    <citation type="submission" date="2015-01" db="EMBL/GenBank/DDBJ databases">
        <title>The Genome Sequence of Fonsecaea pedrosoi CBS 271.37.</title>
        <authorList>
            <consortium name="The Broad Institute Genomics Platform"/>
            <person name="Cuomo C."/>
            <person name="de Hoog S."/>
            <person name="Gorbushina A."/>
            <person name="Stielow B."/>
            <person name="Teixiera M."/>
            <person name="Abouelleil A."/>
            <person name="Chapman S.B."/>
            <person name="Priest M."/>
            <person name="Young S.K."/>
            <person name="Wortman J."/>
            <person name="Nusbaum C."/>
            <person name="Birren B."/>
        </authorList>
    </citation>
    <scope>NUCLEOTIDE SEQUENCE [LARGE SCALE GENOMIC DNA]</scope>
    <source>
        <strain evidence="2 3">CBS 271.37</strain>
    </source>
</reference>
<protein>
    <recommendedName>
        <fullName evidence="1">Cupin type-1 domain-containing protein</fullName>
    </recommendedName>
</protein>
<dbReference type="InterPro" id="IPR011051">
    <property type="entry name" value="RmlC_Cupin_sf"/>
</dbReference>
<dbReference type="Proteomes" id="UP000053029">
    <property type="component" value="Unassembled WGS sequence"/>
</dbReference>
<accession>A0A0D2GAK6</accession>
<dbReference type="OrthoDB" id="2446447at2759"/>
<dbReference type="VEuPathDB" id="FungiDB:Z517_07500"/>
<dbReference type="Pfam" id="PF00190">
    <property type="entry name" value="Cupin_1"/>
    <property type="match status" value="1"/>
</dbReference>
<dbReference type="CDD" id="cd02219">
    <property type="entry name" value="cupin_YjlB-like"/>
    <property type="match status" value="1"/>
</dbReference>
<keyword evidence="3" id="KW-1185">Reference proteome</keyword>